<feature type="domain" description="Histidine kinase" evidence="14">
    <location>
        <begin position="372"/>
        <end position="582"/>
    </location>
</feature>
<dbReference type="Gene3D" id="3.30.565.10">
    <property type="entry name" value="Histidine kinase-like ATPase, C-terminal domain"/>
    <property type="match status" value="1"/>
</dbReference>
<dbReference type="InterPro" id="IPR005467">
    <property type="entry name" value="His_kinase_dom"/>
</dbReference>
<feature type="transmembrane region" description="Helical" evidence="13">
    <location>
        <begin position="17"/>
        <end position="35"/>
    </location>
</feature>
<evidence type="ECO:0000256" key="4">
    <source>
        <dbReference type="ARBA" id="ARBA00022475"/>
    </source>
</evidence>
<keyword evidence="6" id="KW-0808">Transferase</keyword>
<dbReference type="EMBL" id="PPSW01000007">
    <property type="protein sequence ID" value="TLX48300.1"/>
    <property type="molecule type" value="Genomic_DNA"/>
</dbReference>
<keyword evidence="12" id="KW-0902">Two-component regulatory system</keyword>
<evidence type="ECO:0000256" key="5">
    <source>
        <dbReference type="ARBA" id="ARBA00022553"/>
    </source>
</evidence>
<evidence type="ECO:0000256" key="12">
    <source>
        <dbReference type="ARBA" id="ARBA00023012"/>
    </source>
</evidence>
<dbReference type="PIRSF" id="PIRSF036431">
    <property type="entry name" value="STHK_DctB"/>
    <property type="match status" value="1"/>
</dbReference>
<comment type="subcellular location">
    <subcellularLocation>
        <location evidence="2">Cell membrane</location>
        <topology evidence="2">Multi-pass membrane protein</topology>
    </subcellularLocation>
</comment>
<dbReference type="GO" id="GO:0000155">
    <property type="term" value="F:phosphorelay sensor kinase activity"/>
    <property type="evidence" value="ECO:0007669"/>
    <property type="project" value="InterPro"/>
</dbReference>
<keyword evidence="5" id="KW-0597">Phosphoprotein</keyword>
<dbReference type="InterPro" id="IPR003661">
    <property type="entry name" value="HisK_dim/P_dom"/>
</dbReference>
<dbReference type="PANTHER" id="PTHR43065:SF46">
    <property type="entry name" value="C4-DICARBOXYLATE TRANSPORT SENSOR PROTEIN DCTB"/>
    <property type="match status" value="1"/>
</dbReference>
<dbReference type="SUPFAM" id="SSF47384">
    <property type="entry name" value="Homodimeric domain of signal transducing histidine kinase"/>
    <property type="match status" value="1"/>
</dbReference>
<evidence type="ECO:0000256" key="3">
    <source>
        <dbReference type="ARBA" id="ARBA00012438"/>
    </source>
</evidence>
<dbReference type="PANTHER" id="PTHR43065">
    <property type="entry name" value="SENSOR HISTIDINE KINASE"/>
    <property type="match status" value="1"/>
</dbReference>
<proteinExistence type="predicted"/>
<dbReference type="CDD" id="cd00082">
    <property type="entry name" value="HisKA"/>
    <property type="match status" value="1"/>
</dbReference>
<sequence>MVTKTGRLLQQKLSTKLCVYFLGLIIGLCAIYHVGVQYDLKQTRQNSTENLEKLHQYFTSELARFTSIPNLVRQNTHMLDLLDNKTSHDLKPLNEYLADIQIASGASDVYVLNEQGWVTASSNWQTPHSYIGSNFAFRKYFYEALEKDSAIDFAVGLRSGARGIYISQVIEQKGEVKGVIVVKVNASHFEDVRDSLDTGHQHSFILMDKSGIVLMSDQEKWRLISTKPLSQTDIAEFDASRQFSGRDINTQPWRFDEQTEQLQISTEGRLAKHFVYAKKPLDSLNASLYLFSAIDDVTANQWSRLALSSVLLLALLIIFEIILVKLAGYKQLLFTQRSLEAQINARSEQLLETQQALLRATKLATIGQLSAGINHEISQPLTAMSAYLASSKRLLLKGQFEKVQENLLLIEALIKRTHTIVAQLKHFSKSQKPKLALHKLKDLFANALIIIGPELKKHDIKLSLELDDIAVWVDPILCEQVIVNLLSNACHAMQDVEVKKLTISNYTDAGQLSIKISDTGTGIESHTLESIFEPFFTTKSGNGLGLGLSISKQIIHSFKGELSAENNSDIGASFILTLQTSIGSEPLSNEKRI</sequence>
<dbReference type="InterPro" id="IPR036097">
    <property type="entry name" value="HisK_dim/P_sf"/>
</dbReference>
<evidence type="ECO:0000256" key="6">
    <source>
        <dbReference type="ARBA" id="ARBA00022679"/>
    </source>
</evidence>
<gene>
    <name evidence="15" type="ORF">C1E24_05745</name>
</gene>
<keyword evidence="13" id="KW-0472">Membrane</keyword>
<protein>
    <recommendedName>
        <fullName evidence="3">histidine kinase</fullName>
        <ecNumber evidence="3">2.7.13.3</ecNumber>
    </recommendedName>
</protein>
<dbReference type="EC" id="2.7.13.3" evidence="3"/>
<name>A0A5R9Q564_9GAMM</name>
<dbReference type="AlphaFoldDB" id="A0A5R9Q564"/>
<evidence type="ECO:0000313" key="16">
    <source>
        <dbReference type="Proteomes" id="UP000309186"/>
    </source>
</evidence>
<reference evidence="15 16" key="1">
    <citation type="submission" date="2018-01" db="EMBL/GenBank/DDBJ databases">
        <title>Co-occurrence of chitin degradation, pigmentation and bioactivity in marine Pseudoalteromonas.</title>
        <authorList>
            <person name="Paulsen S."/>
            <person name="Gram L."/>
            <person name="Machado H."/>
        </authorList>
    </citation>
    <scope>NUCLEOTIDE SEQUENCE [LARGE SCALE GENOMIC DNA]</scope>
    <source>
        <strain evidence="15 16">S3663</strain>
    </source>
</reference>
<dbReference type="Gene3D" id="1.10.287.130">
    <property type="match status" value="1"/>
</dbReference>
<dbReference type="PROSITE" id="PS50109">
    <property type="entry name" value="HIS_KIN"/>
    <property type="match status" value="1"/>
</dbReference>
<evidence type="ECO:0000259" key="14">
    <source>
        <dbReference type="PROSITE" id="PS50109"/>
    </source>
</evidence>
<dbReference type="Gene3D" id="3.30.450.20">
    <property type="entry name" value="PAS domain"/>
    <property type="match status" value="2"/>
</dbReference>
<dbReference type="InterPro" id="IPR029151">
    <property type="entry name" value="Sensor-like_sf"/>
</dbReference>
<evidence type="ECO:0000256" key="8">
    <source>
        <dbReference type="ARBA" id="ARBA00022741"/>
    </source>
</evidence>
<evidence type="ECO:0000313" key="15">
    <source>
        <dbReference type="EMBL" id="TLX48300.1"/>
    </source>
</evidence>
<evidence type="ECO:0000256" key="1">
    <source>
        <dbReference type="ARBA" id="ARBA00000085"/>
    </source>
</evidence>
<accession>A0A5R9Q564</accession>
<evidence type="ECO:0000256" key="2">
    <source>
        <dbReference type="ARBA" id="ARBA00004651"/>
    </source>
</evidence>
<organism evidence="15 16">
    <name type="scientific">Pseudoalteromonas phenolica</name>
    <dbReference type="NCBI Taxonomy" id="161398"/>
    <lineage>
        <taxon>Bacteria</taxon>
        <taxon>Pseudomonadati</taxon>
        <taxon>Pseudomonadota</taxon>
        <taxon>Gammaproteobacteria</taxon>
        <taxon>Alteromonadales</taxon>
        <taxon>Pseudoalteromonadaceae</taxon>
        <taxon>Pseudoalteromonas</taxon>
    </lineage>
</organism>
<dbReference type="Proteomes" id="UP000309186">
    <property type="component" value="Unassembled WGS sequence"/>
</dbReference>
<dbReference type="InterPro" id="IPR003594">
    <property type="entry name" value="HATPase_dom"/>
</dbReference>
<keyword evidence="10" id="KW-0067">ATP-binding</keyword>
<dbReference type="OrthoDB" id="9772100at2"/>
<evidence type="ECO:0000256" key="13">
    <source>
        <dbReference type="SAM" id="Phobius"/>
    </source>
</evidence>
<dbReference type="SMART" id="SM00387">
    <property type="entry name" value="HATPase_c"/>
    <property type="match status" value="1"/>
</dbReference>
<dbReference type="InterPro" id="IPR004358">
    <property type="entry name" value="Sig_transdc_His_kin-like_C"/>
</dbReference>
<evidence type="ECO:0000256" key="7">
    <source>
        <dbReference type="ARBA" id="ARBA00022692"/>
    </source>
</evidence>
<dbReference type="Pfam" id="PF02518">
    <property type="entry name" value="HATPase_c"/>
    <property type="match status" value="1"/>
</dbReference>
<dbReference type="SUPFAM" id="SSF103190">
    <property type="entry name" value="Sensory domain-like"/>
    <property type="match status" value="1"/>
</dbReference>
<keyword evidence="8" id="KW-0547">Nucleotide-binding</keyword>
<keyword evidence="11 13" id="KW-1133">Transmembrane helix</keyword>
<comment type="catalytic activity">
    <reaction evidence="1">
        <text>ATP + protein L-histidine = ADP + protein N-phospho-L-histidine.</text>
        <dbReference type="EC" id="2.7.13.3"/>
    </reaction>
</comment>
<dbReference type="PRINTS" id="PR00344">
    <property type="entry name" value="BCTRLSENSOR"/>
</dbReference>
<keyword evidence="9 15" id="KW-0418">Kinase</keyword>
<dbReference type="GO" id="GO:0005524">
    <property type="term" value="F:ATP binding"/>
    <property type="evidence" value="ECO:0007669"/>
    <property type="project" value="UniProtKB-KW"/>
</dbReference>
<comment type="caution">
    <text evidence="15">The sequence shown here is derived from an EMBL/GenBank/DDBJ whole genome shotgun (WGS) entry which is preliminary data.</text>
</comment>
<evidence type="ECO:0000256" key="9">
    <source>
        <dbReference type="ARBA" id="ARBA00022777"/>
    </source>
</evidence>
<keyword evidence="4" id="KW-1003">Cell membrane</keyword>
<evidence type="ECO:0000256" key="10">
    <source>
        <dbReference type="ARBA" id="ARBA00022840"/>
    </source>
</evidence>
<dbReference type="SUPFAM" id="SSF55874">
    <property type="entry name" value="ATPase domain of HSP90 chaperone/DNA topoisomerase II/histidine kinase"/>
    <property type="match status" value="1"/>
</dbReference>
<dbReference type="GO" id="GO:0005886">
    <property type="term" value="C:plasma membrane"/>
    <property type="evidence" value="ECO:0007669"/>
    <property type="project" value="UniProtKB-SubCell"/>
</dbReference>
<evidence type="ECO:0000256" key="11">
    <source>
        <dbReference type="ARBA" id="ARBA00022989"/>
    </source>
</evidence>
<dbReference type="InterPro" id="IPR017055">
    <property type="entry name" value="Sig_transdc_His_kinase_DctB"/>
</dbReference>
<dbReference type="SMART" id="SM00388">
    <property type="entry name" value="HisKA"/>
    <property type="match status" value="1"/>
</dbReference>
<keyword evidence="7 13" id="KW-0812">Transmembrane</keyword>
<dbReference type="InterPro" id="IPR036890">
    <property type="entry name" value="HATPase_C_sf"/>
</dbReference>